<dbReference type="EMBL" id="HACA01031740">
    <property type="protein sequence ID" value="CDW49101.1"/>
    <property type="molecule type" value="Transcribed_RNA"/>
</dbReference>
<proteinExistence type="predicted"/>
<sequence>LVGRSCTDKSYENIEVVQLLHLTQESWCKVHIHTYSIFLSLGINWVHTYAVNSWTTRSRRNYSLELNVSII</sequence>
<feature type="non-terminal residue" evidence="1">
    <location>
        <position position="1"/>
    </location>
</feature>
<protein>
    <submittedName>
        <fullName evidence="1">Uncharacterized protein</fullName>
    </submittedName>
</protein>
<dbReference type="AlphaFoldDB" id="A0A0K2VGM1"/>
<name>A0A0K2VGM1_LEPSM</name>
<evidence type="ECO:0000313" key="1">
    <source>
        <dbReference type="EMBL" id="CDW49101.1"/>
    </source>
</evidence>
<organism evidence="1">
    <name type="scientific">Lepeophtheirus salmonis</name>
    <name type="common">Salmon louse</name>
    <name type="synonym">Caligus salmonis</name>
    <dbReference type="NCBI Taxonomy" id="72036"/>
    <lineage>
        <taxon>Eukaryota</taxon>
        <taxon>Metazoa</taxon>
        <taxon>Ecdysozoa</taxon>
        <taxon>Arthropoda</taxon>
        <taxon>Crustacea</taxon>
        <taxon>Multicrustacea</taxon>
        <taxon>Hexanauplia</taxon>
        <taxon>Copepoda</taxon>
        <taxon>Siphonostomatoida</taxon>
        <taxon>Caligidae</taxon>
        <taxon>Lepeophtheirus</taxon>
    </lineage>
</organism>
<accession>A0A0K2VGM1</accession>
<reference evidence="1" key="1">
    <citation type="submission" date="2014-05" db="EMBL/GenBank/DDBJ databases">
        <authorList>
            <person name="Chronopoulou M."/>
        </authorList>
    </citation>
    <scope>NUCLEOTIDE SEQUENCE</scope>
    <source>
        <tissue evidence="1">Whole organism</tissue>
    </source>
</reference>